<protein>
    <submittedName>
        <fullName evidence="9">DMT(Drug/metabolite transporter) superfamily permease</fullName>
    </submittedName>
</protein>
<dbReference type="EMBL" id="CM001441">
    <property type="protein sequence ID" value="EHQ90541.1"/>
    <property type="molecule type" value="Genomic_DNA"/>
</dbReference>
<evidence type="ECO:0000259" key="8">
    <source>
        <dbReference type="Pfam" id="PF00892"/>
    </source>
</evidence>
<evidence type="ECO:0000256" key="2">
    <source>
        <dbReference type="ARBA" id="ARBA00007362"/>
    </source>
</evidence>
<accession>H5XWN3</accession>
<gene>
    <name evidence="9" type="ORF">DesyoDRAFT_3536</name>
</gene>
<feature type="transmembrane region" description="Helical" evidence="7">
    <location>
        <begin position="221"/>
        <end position="241"/>
    </location>
</feature>
<feature type="transmembrane region" description="Helical" evidence="7">
    <location>
        <begin position="45"/>
        <end position="67"/>
    </location>
</feature>
<proteinExistence type="inferred from homology"/>
<keyword evidence="5 7" id="KW-1133">Transmembrane helix</keyword>
<dbReference type="Proteomes" id="UP000005104">
    <property type="component" value="Chromosome"/>
</dbReference>
<reference evidence="9 10" key="1">
    <citation type="submission" date="2011-11" db="EMBL/GenBank/DDBJ databases">
        <title>The Noncontiguous Finished genome of Desulfosporosinus youngiae DSM 17734.</title>
        <authorList>
            <consortium name="US DOE Joint Genome Institute (JGI-PGF)"/>
            <person name="Lucas S."/>
            <person name="Han J."/>
            <person name="Lapidus A."/>
            <person name="Cheng J.-F."/>
            <person name="Goodwin L."/>
            <person name="Pitluck S."/>
            <person name="Peters L."/>
            <person name="Ovchinnikova G."/>
            <person name="Lu M."/>
            <person name="Land M.L."/>
            <person name="Hauser L."/>
            <person name="Pester M."/>
            <person name="Spring S."/>
            <person name="Ollivier B."/>
            <person name="Rattei T."/>
            <person name="Klenk H.-P."/>
            <person name="Wagner M."/>
            <person name="Loy A."/>
            <person name="Woyke T.J."/>
        </authorList>
    </citation>
    <scope>NUCLEOTIDE SEQUENCE [LARGE SCALE GENOMIC DNA]</scope>
    <source>
        <strain evidence="9 10">DSM 17734</strain>
    </source>
</reference>
<dbReference type="InterPro" id="IPR037185">
    <property type="entry name" value="EmrE-like"/>
</dbReference>
<comment type="similarity">
    <text evidence="2">Belongs to the EamA transporter family.</text>
</comment>
<evidence type="ECO:0000256" key="1">
    <source>
        <dbReference type="ARBA" id="ARBA00004651"/>
    </source>
</evidence>
<evidence type="ECO:0000256" key="6">
    <source>
        <dbReference type="ARBA" id="ARBA00023136"/>
    </source>
</evidence>
<sequence length="300" mass="32165">MQADTVIREKMVPGGWTQKKADGAIALVAMVWGASYLLMKVGLEGIAPLNMIALRCCIAFAATALIFNKKVRKADGIVLQYGAVLGLVIFAIFGFIMYGLKTTTASAAGFLCSTTVVFVPILQIIITRKKTQPKVMAGTVFTIMGIALLTIHESLSFDTGAALCIAGAFFYACHIILTDRFIRRVDGLLLGVYQLGFAGLYGLIASFIFEMPSLPVGAAQWGAIMGLALVSSAFGFVMQSIAQKYTTPEHTGLLYALEPVFSALFAFVLLREILAIRGYIGALMVLCGILIPNIKSRAPD</sequence>
<comment type="subcellular location">
    <subcellularLocation>
        <location evidence="1">Cell membrane</location>
        <topology evidence="1">Multi-pass membrane protein</topology>
    </subcellularLocation>
</comment>
<dbReference type="Pfam" id="PF00892">
    <property type="entry name" value="EamA"/>
    <property type="match status" value="2"/>
</dbReference>
<dbReference type="InterPro" id="IPR051258">
    <property type="entry name" value="Diverse_Substrate_Transporter"/>
</dbReference>
<evidence type="ECO:0000256" key="5">
    <source>
        <dbReference type="ARBA" id="ARBA00022989"/>
    </source>
</evidence>
<dbReference type="GO" id="GO:0005886">
    <property type="term" value="C:plasma membrane"/>
    <property type="evidence" value="ECO:0007669"/>
    <property type="project" value="UniProtKB-SubCell"/>
</dbReference>
<dbReference type="HOGENOM" id="CLU_033863_21_3_9"/>
<feature type="transmembrane region" description="Helical" evidence="7">
    <location>
        <begin position="253"/>
        <end position="270"/>
    </location>
</feature>
<feature type="transmembrane region" description="Helical" evidence="7">
    <location>
        <begin position="157"/>
        <end position="177"/>
    </location>
</feature>
<feature type="transmembrane region" description="Helical" evidence="7">
    <location>
        <begin position="276"/>
        <end position="294"/>
    </location>
</feature>
<dbReference type="eggNOG" id="COG0697">
    <property type="taxonomic scope" value="Bacteria"/>
</dbReference>
<organism evidence="9 10">
    <name type="scientific">Desulfosporosinus youngiae DSM 17734</name>
    <dbReference type="NCBI Taxonomy" id="768710"/>
    <lineage>
        <taxon>Bacteria</taxon>
        <taxon>Bacillati</taxon>
        <taxon>Bacillota</taxon>
        <taxon>Clostridia</taxon>
        <taxon>Eubacteriales</taxon>
        <taxon>Desulfitobacteriaceae</taxon>
        <taxon>Desulfosporosinus</taxon>
    </lineage>
</organism>
<evidence type="ECO:0000256" key="3">
    <source>
        <dbReference type="ARBA" id="ARBA00022475"/>
    </source>
</evidence>
<dbReference type="InterPro" id="IPR000620">
    <property type="entry name" value="EamA_dom"/>
</dbReference>
<feature type="transmembrane region" description="Helical" evidence="7">
    <location>
        <begin position="106"/>
        <end position="126"/>
    </location>
</feature>
<feature type="transmembrane region" description="Helical" evidence="7">
    <location>
        <begin position="189"/>
        <end position="209"/>
    </location>
</feature>
<keyword evidence="6 7" id="KW-0472">Membrane</keyword>
<feature type="domain" description="EamA" evidence="8">
    <location>
        <begin position="23"/>
        <end position="150"/>
    </location>
</feature>
<evidence type="ECO:0000256" key="7">
    <source>
        <dbReference type="SAM" id="Phobius"/>
    </source>
</evidence>
<evidence type="ECO:0000313" key="9">
    <source>
        <dbReference type="EMBL" id="EHQ90541.1"/>
    </source>
</evidence>
<feature type="transmembrane region" description="Helical" evidence="7">
    <location>
        <begin position="79"/>
        <end position="100"/>
    </location>
</feature>
<feature type="transmembrane region" description="Helical" evidence="7">
    <location>
        <begin position="135"/>
        <end position="151"/>
    </location>
</feature>
<keyword evidence="3" id="KW-1003">Cell membrane</keyword>
<dbReference type="PANTHER" id="PTHR42920:SF5">
    <property type="entry name" value="EAMA DOMAIN-CONTAINING PROTEIN"/>
    <property type="match status" value="1"/>
</dbReference>
<keyword evidence="10" id="KW-1185">Reference proteome</keyword>
<evidence type="ECO:0000256" key="4">
    <source>
        <dbReference type="ARBA" id="ARBA00022692"/>
    </source>
</evidence>
<evidence type="ECO:0000313" key="10">
    <source>
        <dbReference type="Proteomes" id="UP000005104"/>
    </source>
</evidence>
<name>H5XWN3_9FIRM</name>
<dbReference type="RefSeq" id="WP_007784984.1">
    <property type="nucleotide sequence ID" value="NZ_CM001441.1"/>
</dbReference>
<dbReference type="AlphaFoldDB" id="H5XWN3"/>
<dbReference type="SUPFAM" id="SSF103481">
    <property type="entry name" value="Multidrug resistance efflux transporter EmrE"/>
    <property type="match status" value="2"/>
</dbReference>
<keyword evidence="4 7" id="KW-0812">Transmembrane</keyword>
<feature type="domain" description="EamA" evidence="8">
    <location>
        <begin position="160"/>
        <end position="291"/>
    </location>
</feature>
<dbReference type="PANTHER" id="PTHR42920">
    <property type="entry name" value="OS03G0707200 PROTEIN-RELATED"/>
    <property type="match status" value="1"/>
</dbReference>
<feature type="transmembrane region" description="Helical" evidence="7">
    <location>
        <begin position="21"/>
        <end position="39"/>
    </location>
</feature>
<dbReference type="STRING" id="768710.DesyoDRAFT_3536"/>